<evidence type="ECO:0000313" key="18">
    <source>
        <dbReference type="Proteomes" id="UP000199577"/>
    </source>
</evidence>
<evidence type="ECO:0000256" key="13">
    <source>
        <dbReference type="PIRSR" id="PIRSR006769-1"/>
    </source>
</evidence>
<evidence type="ECO:0000256" key="3">
    <source>
        <dbReference type="ARBA" id="ARBA00004910"/>
    </source>
</evidence>
<keyword evidence="12" id="KW-0378">Hydrolase</keyword>
<evidence type="ECO:0000256" key="14">
    <source>
        <dbReference type="PIRSR" id="PIRSR006769-2"/>
    </source>
</evidence>
<dbReference type="OrthoDB" id="9800865at2"/>
<dbReference type="PANTHER" id="PTHR38011:SF7">
    <property type="entry name" value="2,5-DIAMINO-6-RIBOSYLAMINO-4(3H)-PYRIMIDINONE 5'-PHOSPHATE REDUCTASE"/>
    <property type="match status" value="1"/>
</dbReference>
<protein>
    <recommendedName>
        <fullName evidence="12">Riboflavin biosynthesis protein RibD</fullName>
    </recommendedName>
    <domain>
        <recommendedName>
            <fullName evidence="12">Diaminohydroxyphosphoribosylaminopyrimidine deaminase</fullName>
            <shortName evidence="12">DRAP deaminase</shortName>
            <ecNumber evidence="12">3.5.4.26</ecNumber>
        </recommendedName>
        <alternativeName>
            <fullName evidence="12">Riboflavin-specific deaminase</fullName>
        </alternativeName>
    </domain>
    <domain>
        <recommendedName>
            <fullName evidence="12">5-amino-6-(5-phosphoribosylamino)uracil reductase</fullName>
            <ecNumber evidence="12">1.1.1.193</ecNumber>
        </recommendedName>
        <alternativeName>
            <fullName evidence="12">HTP reductase</fullName>
        </alternativeName>
    </domain>
</protein>
<feature type="binding site" evidence="14">
    <location>
        <position position="193"/>
    </location>
    <ligand>
        <name>substrate</name>
    </ligand>
</feature>
<dbReference type="Gene3D" id="3.40.430.10">
    <property type="entry name" value="Dihydrofolate Reductase, subunit A"/>
    <property type="match status" value="1"/>
</dbReference>
<dbReference type="GO" id="GO:0008270">
    <property type="term" value="F:zinc ion binding"/>
    <property type="evidence" value="ECO:0007669"/>
    <property type="project" value="InterPro"/>
</dbReference>
<evidence type="ECO:0000256" key="7">
    <source>
        <dbReference type="ARBA" id="ARBA00022723"/>
    </source>
</evidence>
<feature type="binding site" evidence="15">
    <location>
        <position position="93"/>
    </location>
    <ligand>
        <name>Zn(2+)</name>
        <dbReference type="ChEBI" id="CHEBI:29105"/>
        <note>catalytic</note>
    </ligand>
</feature>
<dbReference type="AlphaFoldDB" id="A0A1I1KQE7"/>
<dbReference type="InterPro" id="IPR016193">
    <property type="entry name" value="Cytidine_deaminase-like"/>
</dbReference>
<dbReference type="Gene3D" id="3.40.140.10">
    <property type="entry name" value="Cytidine Deaminase, domain 2"/>
    <property type="match status" value="1"/>
</dbReference>
<feature type="domain" description="CMP/dCMP-type deaminase" evidence="16">
    <location>
        <begin position="2"/>
        <end position="124"/>
    </location>
</feature>
<comment type="similarity">
    <text evidence="4 12">In the N-terminal section; belongs to the cytidine and deoxycytidylate deaminase family.</text>
</comment>
<dbReference type="PIRSF" id="PIRSF006769">
    <property type="entry name" value="RibD"/>
    <property type="match status" value="1"/>
</dbReference>
<feature type="binding site" evidence="14">
    <location>
        <position position="216"/>
    </location>
    <ligand>
        <name>substrate</name>
    </ligand>
</feature>
<dbReference type="InterPro" id="IPR050765">
    <property type="entry name" value="Riboflavin_Biosynth_HTPR"/>
</dbReference>
<evidence type="ECO:0000256" key="6">
    <source>
        <dbReference type="ARBA" id="ARBA00022619"/>
    </source>
</evidence>
<evidence type="ECO:0000256" key="10">
    <source>
        <dbReference type="ARBA" id="ARBA00023002"/>
    </source>
</evidence>
<gene>
    <name evidence="17" type="ORF">SAMN05421747_1164</name>
</gene>
<evidence type="ECO:0000256" key="8">
    <source>
        <dbReference type="ARBA" id="ARBA00022833"/>
    </source>
</evidence>
<feature type="binding site" evidence="14">
    <location>
        <position position="179"/>
    </location>
    <ligand>
        <name>NADP(+)</name>
        <dbReference type="ChEBI" id="CHEBI:58349"/>
    </ligand>
</feature>
<dbReference type="EMBL" id="FOLL01000016">
    <property type="protein sequence ID" value="SFC60363.1"/>
    <property type="molecule type" value="Genomic_DNA"/>
</dbReference>
<proteinExistence type="inferred from homology"/>
<evidence type="ECO:0000256" key="15">
    <source>
        <dbReference type="PIRSR" id="PIRSR006769-3"/>
    </source>
</evidence>
<comment type="cofactor">
    <cofactor evidence="12 15">
        <name>Zn(2+)</name>
        <dbReference type="ChEBI" id="CHEBI:29105"/>
    </cofactor>
    <text evidence="12 15">Binds 1 zinc ion.</text>
</comment>
<keyword evidence="10 12" id="KW-0560">Oxidoreductase</keyword>
<dbReference type="Proteomes" id="UP000199577">
    <property type="component" value="Unassembled WGS sequence"/>
</dbReference>
<comment type="catalytic activity">
    <reaction evidence="12">
        <text>5-amino-6-(5-phospho-D-ribitylamino)uracil + NADP(+) = 5-amino-6-(5-phospho-D-ribosylamino)uracil + NADPH + H(+)</text>
        <dbReference type="Rhea" id="RHEA:17845"/>
        <dbReference type="ChEBI" id="CHEBI:15378"/>
        <dbReference type="ChEBI" id="CHEBI:57783"/>
        <dbReference type="ChEBI" id="CHEBI:58349"/>
        <dbReference type="ChEBI" id="CHEBI:58421"/>
        <dbReference type="ChEBI" id="CHEBI:58453"/>
        <dbReference type="EC" id="1.1.1.193"/>
    </reaction>
</comment>
<keyword evidence="8 12" id="KW-0862">Zinc</keyword>
<dbReference type="CDD" id="cd01284">
    <property type="entry name" value="Riboflavin_deaminase-reductase"/>
    <property type="match status" value="1"/>
</dbReference>
<dbReference type="InterPro" id="IPR004794">
    <property type="entry name" value="Eubact_RibD"/>
</dbReference>
<evidence type="ECO:0000256" key="4">
    <source>
        <dbReference type="ARBA" id="ARBA00005259"/>
    </source>
</evidence>
<dbReference type="InterPro" id="IPR002125">
    <property type="entry name" value="CMP_dCMP_dom"/>
</dbReference>
<feature type="binding site" evidence="14">
    <location>
        <position position="205"/>
    </location>
    <ligand>
        <name>NADP(+)</name>
        <dbReference type="ChEBI" id="CHEBI:58349"/>
    </ligand>
</feature>
<evidence type="ECO:0000256" key="1">
    <source>
        <dbReference type="ARBA" id="ARBA00002151"/>
    </source>
</evidence>
<feature type="binding site" evidence="14">
    <location>
        <position position="209"/>
    </location>
    <ligand>
        <name>NADP(+)</name>
        <dbReference type="ChEBI" id="CHEBI:58349"/>
    </ligand>
</feature>
<name>A0A1I1KQE7_9SPHI</name>
<dbReference type="GO" id="GO:0009231">
    <property type="term" value="P:riboflavin biosynthetic process"/>
    <property type="evidence" value="ECO:0007669"/>
    <property type="project" value="UniProtKB-UniPathway"/>
</dbReference>
<keyword evidence="6 12" id="KW-0686">Riboflavin biosynthesis</keyword>
<feature type="active site" description="Proton donor" evidence="13">
    <location>
        <position position="53"/>
    </location>
</feature>
<dbReference type="UniPathway" id="UPA00275">
    <property type="reaction ID" value="UER00401"/>
</dbReference>
<dbReference type="EC" id="3.5.4.26" evidence="12"/>
<keyword evidence="7 12" id="KW-0479">Metal-binding</keyword>
<evidence type="ECO:0000256" key="12">
    <source>
        <dbReference type="PIRNR" id="PIRNR006769"/>
    </source>
</evidence>
<organism evidence="17 18">
    <name type="scientific">Parapedobacter composti</name>
    <dbReference type="NCBI Taxonomy" id="623281"/>
    <lineage>
        <taxon>Bacteria</taxon>
        <taxon>Pseudomonadati</taxon>
        <taxon>Bacteroidota</taxon>
        <taxon>Sphingobacteriia</taxon>
        <taxon>Sphingobacteriales</taxon>
        <taxon>Sphingobacteriaceae</taxon>
        <taxon>Parapedobacter</taxon>
    </lineage>
</organism>
<comment type="function">
    <text evidence="1 12">Converts 2,5-diamino-6-(ribosylamino)-4(3h)-pyrimidinone 5'-phosphate into 5-amino-6-(ribosylamino)-2,4(1h,3h)-pyrimidinedione 5'-phosphate.</text>
</comment>
<dbReference type="Pfam" id="PF01872">
    <property type="entry name" value="RibD_C"/>
    <property type="match status" value="1"/>
</dbReference>
<feature type="binding site" evidence="15">
    <location>
        <position position="84"/>
    </location>
    <ligand>
        <name>Zn(2+)</name>
        <dbReference type="ChEBI" id="CHEBI:29105"/>
        <note>catalytic</note>
    </ligand>
</feature>
<evidence type="ECO:0000313" key="17">
    <source>
        <dbReference type="EMBL" id="SFC60363.1"/>
    </source>
</evidence>
<keyword evidence="9 12" id="KW-0521">NADP</keyword>
<dbReference type="STRING" id="623281.SAMN05421747_1164"/>
<keyword evidence="11" id="KW-0511">Multifunctional enzyme</keyword>
<sequence>MQEHERYMRRCLELALLGAGSVSPNPMVGALLLHNGKIVAENYHQRFGGQHAEALVVSQVLTEYGQKAEAIFREATLYVSLEPCAHYGKTPPCAQLLADYRVSRVVVGCRDPFDQVNGKGITVLRAAGIDVVEGVLAGEAEWLNRRFITRVQHHRPYIILKWAQTADGFMAPADSRQRWITGPEAKQLVHRWRSEEDAVLVGAKTAQVDNPRLTVREWQGRNPKRVVIDRNLTIPAGAYLFDGNAETIVFNAVKTDWVGQIKYIELENFDLYLPQQIAYQLYLMDVQSIIVEGGRKTLDLFIQAGLWDEARVFTAPDEWGGGIGAPILYTAPQRSQQVGRDRLDYYHRNNITA</sequence>
<feature type="binding site" evidence="14">
    <location>
        <position position="292"/>
    </location>
    <ligand>
        <name>substrate</name>
    </ligand>
</feature>
<comment type="pathway">
    <text evidence="2 12">Cofactor biosynthesis; riboflavin biosynthesis; 5-amino-6-(D-ribitylamino)uracil from GTP: step 2/4.</text>
</comment>
<comment type="similarity">
    <text evidence="5 12">In the C-terminal section; belongs to the HTP reductase family.</text>
</comment>
<keyword evidence="18" id="KW-1185">Reference proteome</keyword>
<dbReference type="PROSITE" id="PS51747">
    <property type="entry name" value="CYT_DCMP_DEAMINASES_2"/>
    <property type="match status" value="1"/>
</dbReference>
<accession>A0A1I1KQE7</accession>
<evidence type="ECO:0000256" key="5">
    <source>
        <dbReference type="ARBA" id="ARBA00007417"/>
    </source>
</evidence>
<dbReference type="InterPro" id="IPR002734">
    <property type="entry name" value="RibDG_C"/>
</dbReference>
<dbReference type="PANTHER" id="PTHR38011">
    <property type="entry name" value="DIHYDROFOLATE REDUCTASE FAMILY PROTEIN (AFU_ORTHOLOGUE AFUA_8G06820)"/>
    <property type="match status" value="1"/>
</dbReference>
<dbReference type="InterPro" id="IPR024072">
    <property type="entry name" value="DHFR-like_dom_sf"/>
</dbReference>
<evidence type="ECO:0000256" key="11">
    <source>
        <dbReference type="ARBA" id="ARBA00023268"/>
    </source>
</evidence>
<dbReference type="GO" id="GO:0008703">
    <property type="term" value="F:5-amino-6-(5-phosphoribosylamino)uracil reductase activity"/>
    <property type="evidence" value="ECO:0007669"/>
    <property type="project" value="UniProtKB-EC"/>
</dbReference>
<dbReference type="InterPro" id="IPR016192">
    <property type="entry name" value="APOBEC/CMP_deaminase_Zn-bd"/>
</dbReference>
<reference evidence="17 18" key="1">
    <citation type="submission" date="2016-10" db="EMBL/GenBank/DDBJ databases">
        <authorList>
            <person name="de Groot N.N."/>
        </authorList>
    </citation>
    <scope>NUCLEOTIDE SEQUENCE [LARGE SCALE GENOMIC DNA]</scope>
    <source>
        <strain evidence="17 18">DSM 22900</strain>
    </source>
</reference>
<comment type="pathway">
    <text evidence="3 12">Cofactor biosynthesis; riboflavin biosynthesis; 5-amino-6-(D-ribitylamino)uracil from GTP: step 3/4.</text>
</comment>
<dbReference type="Pfam" id="PF00383">
    <property type="entry name" value="dCMP_cyt_deam_1"/>
    <property type="match status" value="1"/>
</dbReference>
<dbReference type="SUPFAM" id="SSF53927">
    <property type="entry name" value="Cytidine deaminase-like"/>
    <property type="match status" value="1"/>
</dbReference>
<feature type="binding site" evidence="14">
    <location>
        <position position="163"/>
    </location>
    <ligand>
        <name>NADP(+)</name>
        <dbReference type="ChEBI" id="CHEBI:58349"/>
    </ligand>
</feature>
<dbReference type="PROSITE" id="PS00903">
    <property type="entry name" value="CYT_DCMP_DEAMINASES_1"/>
    <property type="match status" value="1"/>
</dbReference>
<evidence type="ECO:0000256" key="9">
    <source>
        <dbReference type="ARBA" id="ARBA00022857"/>
    </source>
</evidence>
<comment type="catalytic activity">
    <reaction evidence="12">
        <text>2,5-diamino-6-hydroxy-4-(5-phosphoribosylamino)-pyrimidine + H2O + H(+) = 5-amino-6-(5-phospho-D-ribosylamino)uracil + NH4(+)</text>
        <dbReference type="Rhea" id="RHEA:21868"/>
        <dbReference type="ChEBI" id="CHEBI:15377"/>
        <dbReference type="ChEBI" id="CHEBI:15378"/>
        <dbReference type="ChEBI" id="CHEBI:28938"/>
        <dbReference type="ChEBI" id="CHEBI:58453"/>
        <dbReference type="ChEBI" id="CHEBI:58614"/>
        <dbReference type="EC" id="3.5.4.26"/>
    </reaction>
</comment>
<feature type="binding site" evidence="14">
    <location>
        <position position="213"/>
    </location>
    <ligand>
        <name>substrate</name>
    </ligand>
</feature>
<evidence type="ECO:0000259" key="16">
    <source>
        <dbReference type="PROSITE" id="PS51747"/>
    </source>
</evidence>
<feature type="binding site" evidence="15">
    <location>
        <position position="51"/>
    </location>
    <ligand>
        <name>Zn(2+)</name>
        <dbReference type="ChEBI" id="CHEBI:29105"/>
        <note>catalytic</note>
    </ligand>
</feature>
<dbReference type="GO" id="GO:0008835">
    <property type="term" value="F:diaminohydroxyphosphoribosylaminopyrimidine deaminase activity"/>
    <property type="evidence" value="ECO:0007669"/>
    <property type="project" value="UniProtKB-EC"/>
</dbReference>
<evidence type="ECO:0000256" key="2">
    <source>
        <dbReference type="ARBA" id="ARBA00004882"/>
    </source>
</evidence>
<dbReference type="RefSeq" id="WP_090974438.1">
    <property type="nucleotide sequence ID" value="NZ_FOLL01000016.1"/>
</dbReference>
<dbReference type="EC" id="1.1.1.193" evidence="12"/>
<dbReference type="NCBIfam" id="TIGR00326">
    <property type="entry name" value="eubact_ribD"/>
    <property type="match status" value="1"/>
</dbReference>
<dbReference type="SUPFAM" id="SSF53597">
    <property type="entry name" value="Dihydrofolate reductase-like"/>
    <property type="match status" value="1"/>
</dbReference>